<organism evidence="6 7">
    <name type="scientific">Guyparkeria halophila</name>
    <dbReference type="NCBI Taxonomy" id="47960"/>
    <lineage>
        <taxon>Bacteria</taxon>
        <taxon>Pseudomonadati</taxon>
        <taxon>Pseudomonadota</taxon>
        <taxon>Gammaproteobacteria</taxon>
        <taxon>Chromatiales</taxon>
        <taxon>Thioalkalibacteraceae</taxon>
        <taxon>Guyparkeria</taxon>
    </lineage>
</organism>
<dbReference type="KEGG" id="ghl:GM160_01060"/>
<evidence type="ECO:0000313" key="7">
    <source>
        <dbReference type="Proteomes" id="UP000427716"/>
    </source>
</evidence>
<accession>A0A6I6D1I5</accession>
<dbReference type="EMBL" id="CP046415">
    <property type="protein sequence ID" value="QGT77584.1"/>
    <property type="molecule type" value="Genomic_DNA"/>
</dbReference>
<evidence type="ECO:0000313" key="6">
    <source>
        <dbReference type="EMBL" id="QGT77584.1"/>
    </source>
</evidence>
<feature type="chain" id="PRO_5026079625" evidence="5">
    <location>
        <begin position="27"/>
        <end position="257"/>
    </location>
</feature>
<evidence type="ECO:0000256" key="1">
    <source>
        <dbReference type="ARBA" id="ARBA00009175"/>
    </source>
</evidence>
<dbReference type="Pfam" id="PF13531">
    <property type="entry name" value="SBP_bac_11"/>
    <property type="match status" value="1"/>
</dbReference>
<dbReference type="GO" id="GO:0015689">
    <property type="term" value="P:molybdate ion transport"/>
    <property type="evidence" value="ECO:0007669"/>
    <property type="project" value="InterPro"/>
</dbReference>
<dbReference type="CDD" id="cd13539">
    <property type="entry name" value="PBP2_AvModA"/>
    <property type="match status" value="1"/>
</dbReference>
<evidence type="ECO:0000256" key="4">
    <source>
        <dbReference type="PIRSR" id="PIRSR004846-1"/>
    </source>
</evidence>
<evidence type="ECO:0000256" key="2">
    <source>
        <dbReference type="ARBA" id="ARBA00022723"/>
    </source>
</evidence>
<proteinExistence type="inferred from homology"/>
<keyword evidence="3 5" id="KW-0732">Signal</keyword>
<keyword evidence="4" id="KW-0500">Molybdenum</keyword>
<dbReference type="InterPro" id="IPR005950">
    <property type="entry name" value="ModA"/>
</dbReference>
<dbReference type="PANTHER" id="PTHR30632:SF14">
    <property type="entry name" value="TUNGSTATE_MOLYBDATE_CHROMATE-BINDING PROTEIN MODA"/>
    <property type="match status" value="1"/>
</dbReference>
<evidence type="ECO:0000256" key="5">
    <source>
        <dbReference type="SAM" id="SignalP"/>
    </source>
</evidence>
<dbReference type="InterPro" id="IPR050682">
    <property type="entry name" value="ModA/WtpA"/>
</dbReference>
<dbReference type="NCBIfam" id="TIGR01256">
    <property type="entry name" value="modA"/>
    <property type="match status" value="1"/>
</dbReference>
<name>A0A6I6D1I5_9GAMM</name>
<reference evidence="6 7" key="1">
    <citation type="submission" date="2019-11" db="EMBL/GenBank/DDBJ databases">
        <authorList>
            <person name="Zhang J."/>
            <person name="Sun C."/>
        </authorList>
    </citation>
    <scope>NUCLEOTIDE SEQUENCE [LARGE SCALE GENOMIC DNA]</scope>
    <source>
        <strain evidence="7">sp2</strain>
    </source>
</reference>
<evidence type="ECO:0000256" key="3">
    <source>
        <dbReference type="ARBA" id="ARBA00022729"/>
    </source>
</evidence>
<feature type="signal peptide" evidence="5">
    <location>
        <begin position="1"/>
        <end position="26"/>
    </location>
</feature>
<dbReference type="GO" id="GO:0046872">
    <property type="term" value="F:metal ion binding"/>
    <property type="evidence" value="ECO:0007669"/>
    <property type="project" value="UniProtKB-KW"/>
</dbReference>
<dbReference type="PANTHER" id="PTHR30632">
    <property type="entry name" value="MOLYBDATE-BINDING PERIPLASMIC PROTEIN"/>
    <property type="match status" value="1"/>
</dbReference>
<dbReference type="Proteomes" id="UP000427716">
    <property type="component" value="Chromosome"/>
</dbReference>
<keyword evidence="7" id="KW-1185">Reference proteome</keyword>
<feature type="binding site" evidence="4">
    <location>
        <position position="63"/>
    </location>
    <ligand>
        <name>molybdate</name>
        <dbReference type="ChEBI" id="CHEBI:36264"/>
    </ligand>
</feature>
<dbReference type="Gene3D" id="3.40.190.10">
    <property type="entry name" value="Periplasmic binding protein-like II"/>
    <property type="match status" value="2"/>
</dbReference>
<feature type="binding site" evidence="4">
    <location>
        <position position="171"/>
    </location>
    <ligand>
        <name>molybdate</name>
        <dbReference type="ChEBI" id="CHEBI:36264"/>
    </ligand>
</feature>
<dbReference type="GO" id="GO:0030973">
    <property type="term" value="F:molybdate ion binding"/>
    <property type="evidence" value="ECO:0007669"/>
    <property type="project" value="InterPro"/>
</dbReference>
<protein>
    <submittedName>
        <fullName evidence="6">Molybdate ABC transporter substrate-binding protein</fullName>
    </submittedName>
</protein>
<dbReference type="SUPFAM" id="SSF53850">
    <property type="entry name" value="Periplasmic binding protein-like II"/>
    <property type="match status" value="1"/>
</dbReference>
<dbReference type="AlphaFoldDB" id="A0A6I6D1I5"/>
<gene>
    <name evidence="6" type="primary">modA</name>
    <name evidence="6" type="ORF">GM160_01060</name>
</gene>
<keyword evidence="2 4" id="KW-0479">Metal-binding</keyword>
<dbReference type="InterPro" id="IPR044084">
    <property type="entry name" value="AvModA-like_subst-bd"/>
</dbReference>
<comment type="similarity">
    <text evidence="1">Belongs to the bacterial solute-binding protein ModA family.</text>
</comment>
<dbReference type="PIRSF" id="PIRSF004846">
    <property type="entry name" value="ModA"/>
    <property type="match status" value="1"/>
</dbReference>
<sequence>MLKTLKKPLAAALLGGSLLAAASAQAATITVAIAANFTKAAEEIGAAWEAKSGHDVRFSFGPSGKLLAQIQNGAPFDAYFSADTDRPELLVEAGDARDFFVYARGQLALFSLDLPVDERAEAILADGDFRYLAAANPKAAPYGLAAQQVLEKRGLYQRYRDAGKIATGESITQTFQFVTTGNAQLGFVALSQLRDPESPVAGKGHTWMPPAEDYDPIEQGAVALTRSEHPEVVDDFLTFVRGDAGAAIIAKYGYDTP</sequence>